<dbReference type="SUPFAM" id="SSF55797">
    <property type="entry name" value="PR-1-like"/>
    <property type="match status" value="1"/>
</dbReference>
<dbReference type="EMBL" id="PEXU01000028">
    <property type="protein sequence ID" value="PIS42682.1"/>
    <property type="molecule type" value="Genomic_DNA"/>
</dbReference>
<reference evidence="2 3" key="1">
    <citation type="submission" date="2017-09" db="EMBL/GenBank/DDBJ databases">
        <title>Depth-based differentiation of microbial function through sediment-hosted aquifers and enrichment of novel symbionts in the deep terrestrial subsurface.</title>
        <authorList>
            <person name="Probst A.J."/>
            <person name="Ladd B."/>
            <person name="Jarett J.K."/>
            <person name="Geller-Mcgrath D.E."/>
            <person name="Sieber C.M."/>
            <person name="Emerson J.B."/>
            <person name="Anantharaman K."/>
            <person name="Thomas B.C."/>
            <person name="Malmstrom R."/>
            <person name="Stieglmeier M."/>
            <person name="Klingl A."/>
            <person name="Woyke T."/>
            <person name="Ryan C.M."/>
            <person name="Banfield J.F."/>
        </authorList>
    </citation>
    <scope>NUCLEOTIDE SEQUENCE [LARGE SCALE GENOMIC DNA]</scope>
    <source>
        <strain evidence="2">CG08_land_8_20_14_0_20_40_16</strain>
    </source>
</reference>
<proteinExistence type="predicted"/>
<name>A0A2H0YY65_9BACT</name>
<evidence type="ECO:0000259" key="1">
    <source>
        <dbReference type="Pfam" id="PF00188"/>
    </source>
</evidence>
<dbReference type="AlphaFoldDB" id="A0A2H0YY65"/>
<organism evidence="2 3">
    <name type="scientific">Candidatus Kerfeldbacteria bacterium CG08_land_8_20_14_0_20_40_16</name>
    <dbReference type="NCBI Taxonomy" id="2014244"/>
    <lineage>
        <taxon>Bacteria</taxon>
        <taxon>Candidatus Kerfeldiibacteriota</taxon>
    </lineage>
</organism>
<evidence type="ECO:0000313" key="3">
    <source>
        <dbReference type="Proteomes" id="UP000231542"/>
    </source>
</evidence>
<dbReference type="Proteomes" id="UP000231542">
    <property type="component" value="Unassembled WGS sequence"/>
</dbReference>
<protein>
    <recommendedName>
        <fullName evidence="1">SCP domain-containing protein</fullName>
    </recommendedName>
</protein>
<feature type="domain" description="SCP" evidence="1">
    <location>
        <begin position="2"/>
        <end position="42"/>
    </location>
</feature>
<dbReference type="InterPro" id="IPR014044">
    <property type="entry name" value="CAP_dom"/>
</dbReference>
<evidence type="ECO:0000313" key="2">
    <source>
        <dbReference type="EMBL" id="PIS42682.1"/>
    </source>
</evidence>
<comment type="caution">
    <text evidence="2">The sequence shown here is derived from an EMBL/GenBank/DDBJ whole genome shotgun (WGS) entry which is preliminary data.</text>
</comment>
<accession>A0A2H0YY65</accession>
<dbReference type="Pfam" id="PF00188">
    <property type="entry name" value="CAP"/>
    <property type="match status" value="1"/>
</dbReference>
<sequence>MASWLASPTHRANILDPDFKEMGVAVAFGKFNNRDTILIVQHFGAPSTEVGE</sequence>
<dbReference type="Gene3D" id="3.40.33.10">
    <property type="entry name" value="CAP"/>
    <property type="match status" value="1"/>
</dbReference>
<gene>
    <name evidence="2" type="ORF">COT24_02290</name>
</gene>
<dbReference type="InterPro" id="IPR035940">
    <property type="entry name" value="CAP_sf"/>
</dbReference>